<dbReference type="AlphaFoldDB" id="A0A392TK46"/>
<accession>A0A392TK46</accession>
<organism evidence="1 2">
    <name type="scientific">Trifolium medium</name>
    <dbReference type="NCBI Taxonomy" id="97028"/>
    <lineage>
        <taxon>Eukaryota</taxon>
        <taxon>Viridiplantae</taxon>
        <taxon>Streptophyta</taxon>
        <taxon>Embryophyta</taxon>
        <taxon>Tracheophyta</taxon>
        <taxon>Spermatophyta</taxon>
        <taxon>Magnoliopsida</taxon>
        <taxon>eudicotyledons</taxon>
        <taxon>Gunneridae</taxon>
        <taxon>Pentapetalae</taxon>
        <taxon>rosids</taxon>
        <taxon>fabids</taxon>
        <taxon>Fabales</taxon>
        <taxon>Fabaceae</taxon>
        <taxon>Papilionoideae</taxon>
        <taxon>50 kb inversion clade</taxon>
        <taxon>NPAAA clade</taxon>
        <taxon>Hologalegina</taxon>
        <taxon>IRL clade</taxon>
        <taxon>Trifolieae</taxon>
        <taxon>Trifolium</taxon>
    </lineage>
</organism>
<protein>
    <submittedName>
        <fullName evidence="1">Uncharacterized protein</fullName>
    </submittedName>
</protein>
<proteinExistence type="predicted"/>
<name>A0A392TK46_9FABA</name>
<comment type="caution">
    <text evidence="1">The sequence shown here is derived from an EMBL/GenBank/DDBJ whole genome shotgun (WGS) entry which is preliminary data.</text>
</comment>
<dbReference type="EMBL" id="LXQA010601231">
    <property type="protein sequence ID" value="MCI61521.1"/>
    <property type="molecule type" value="Genomic_DNA"/>
</dbReference>
<dbReference type="Proteomes" id="UP000265520">
    <property type="component" value="Unassembled WGS sequence"/>
</dbReference>
<reference evidence="1 2" key="1">
    <citation type="journal article" date="2018" name="Front. Plant Sci.">
        <title>Red Clover (Trifolium pratense) and Zigzag Clover (T. medium) - A Picture of Genomic Similarities and Differences.</title>
        <authorList>
            <person name="Dluhosova J."/>
            <person name="Istvanek J."/>
            <person name="Nedelnik J."/>
            <person name="Repkova J."/>
        </authorList>
    </citation>
    <scope>NUCLEOTIDE SEQUENCE [LARGE SCALE GENOMIC DNA]</scope>
    <source>
        <strain evidence="2">cv. 10/8</strain>
        <tissue evidence="1">Leaf</tissue>
    </source>
</reference>
<feature type="non-terminal residue" evidence="1">
    <location>
        <position position="1"/>
    </location>
</feature>
<keyword evidence="2" id="KW-1185">Reference proteome</keyword>
<evidence type="ECO:0000313" key="1">
    <source>
        <dbReference type="EMBL" id="MCI61521.1"/>
    </source>
</evidence>
<evidence type="ECO:0000313" key="2">
    <source>
        <dbReference type="Proteomes" id="UP000265520"/>
    </source>
</evidence>
<sequence length="22" mass="2354">VARLDFHTAEVDVPPAGMILVC</sequence>